<comment type="subunit">
    <text evidence="7">Heteromultimer composed of small subunits (RfcS) and large subunits (RfcL).</text>
</comment>
<dbReference type="Proteomes" id="UP000315399">
    <property type="component" value="Unassembled WGS sequence"/>
</dbReference>
<evidence type="ECO:0000256" key="4">
    <source>
        <dbReference type="ARBA" id="ARBA00022741"/>
    </source>
</evidence>
<keyword evidence="3 7" id="KW-0235">DNA replication</keyword>
<evidence type="ECO:0000256" key="3">
    <source>
        <dbReference type="ARBA" id="ARBA00022705"/>
    </source>
</evidence>
<keyword evidence="5 7" id="KW-0067">ATP-binding</keyword>
<evidence type="ECO:0000313" key="9">
    <source>
        <dbReference type="EMBL" id="TDA39436.1"/>
    </source>
</evidence>
<organism evidence="9 10">
    <name type="scientific">Thermoproteota archaeon</name>
    <dbReference type="NCBI Taxonomy" id="2056631"/>
    <lineage>
        <taxon>Archaea</taxon>
        <taxon>Thermoproteota</taxon>
    </lineage>
</organism>
<evidence type="ECO:0000313" key="10">
    <source>
        <dbReference type="Proteomes" id="UP000315399"/>
    </source>
</evidence>
<dbReference type="InterPro" id="IPR003593">
    <property type="entry name" value="AAA+_ATPase"/>
</dbReference>
<dbReference type="Gene3D" id="1.10.8.60">
    <property type="match status" value="1"/>
</dbReference>
<comment type="similarity">
    <text evidence="1 7">Belongs to the activator 1 small subunits family. RfcL subfamily.</text>
</comment>
<sequence length="406" mass="45601">MRGFWWGPGLGIPWSERYRPKTLQELVGNYDSAEELMKWVKESMAGRAEKKAALLCGPPGTGKTLSVNLVAEALDLELIEMNASDFRTEEAVERVAGGATLQSSLLGKRGKLIFFDELDGISGREDRGGLGAIMRIINVSKYPVVLAVNDPWDPRFRQLREICHMIKFNRIRTPSIVVRLRRIAQLAGVNAEDEALRKIAEAANGDMRAAVNDLQMLAEGRSVLRAVDVGRLYPRTQEMGIFDVMKGIFSARTILEARAAAEGASVDLDMLLQWINENIPNQYTDPKERAEAYDWFSRADIFMNRVKRRQMWDLISYAVELATGGAALARRGPYRFTKYSFPKRIGILSQTKEMRGKLMEEYVELAKELHASVKKVKTEYIPYIEIMEEAGKGPIFRSAGSKESGG</sequence>
<protein>
    <recommendedName>
        <fullName evidence="2 7">Replication factor C large subunit</fullName>
        <shortName evidence="7">RFC large subunit</shortName>
    </recommendedName>
    <alternativeName>
        <fullName evidence="6 7">Clamp loader large subunit</fullName>
    </alternativeName>
</protein>
<evidence type="ECO:0000256" key="2">
    <source>
        <dbReference type="ARBA" id="ARBA00014793"/>
    </source>
</evidence>
<accession>A0A523BEQ9</accession>
<evidence type="ECO:0000256" key="6">
    <source>
        <dbReference type="ARBA" id="ARBA00032141"/>
    </source>
</evidence>
<evidence type="ECO:0000256" key="7">
    <source>
        <dbReference type="HAMAP-Rule" id="MF_01508"/>
    </source>
</evidence>
<dbReference type="InterPro" id="IPR023935">
    <property type="entry name" value="Rep_factor-C_lsu"/>
</dbReference>
<dbReference type="PANTHER" id="PTHR23389">
    <property type="entry name" value="CHROMOSOME TRANSMISSION FIDELITY FACTOR 18"/>
    <property type="match status" value="1"/>
</dbReference>
<dbReference type="GO" id="GO:0005524">
    <property type="term" value="F:ATP binding"/>
    <property type="evidence" value="ECO:0007669"/>
    <property type="project" value="UniProtKB-UniRule"/>
</dbReference>
<dbReference type="InterPro" id="IPR047854">
    <property type="entry name" value="RFC_lid"/>
</dbReference>
<dbReference type="HAMAP" id="MF_01508">
    <property type="entry name" value="RfcL"/>
    <property type="match status" value="1"/>
</dbReference>
<dbReference type="CDD" id="cd18140">
    <property type="entry name" value="HLD_clamp_RFC"/>
    <property type="match status" value="1"/>
</dbReference>
<dbReference type="Gene3D" id="3.40.50.300">
    <property type="entry name" value="P-loop containing nucleotide triphosphate hydrolases"/>
    <property type="match status" value="1"/>
</dbReference>
<comment type="caution">
    <text evidence="9">The sequence shown here is derived from an EMBL/GenBank/DDBJ whole genome shotgun (WGS) entry which is preliminary data.</text>
</comment>
<evidence type="ECO:0000256" key="1">
    <source>
        <dbReference type="ARBA" id="ARBA00006878"/>
    </source>
</evidence>
<dbReference type="GO" id="GO:0003689">
    <property type="term" value="F:DNA clamp loader activity"/>
    <property type="evidence" value="ECO:0007669"/>
    <property type="project" value="UniProtKB-UniRule"/>
</dbReference>
<dbReference type="AlphaFoldDB" id="A0A523BEQ9"/>
<comment type="function">
    <text evidence="7">Part of the RFC clamp loader complex which loads the PCNA sliding clamp onto DNA.</text>
</comment>
<gene>
    <name evidence="7" type="primary">rfcL</name>
    <name evidence="9" type="ORF">DSO08_02205</name>
</gene>
<evidence type="ECO:0000259" key="8">
    <source>
        <dbReference type="SMART" id="SM00382"/>
    </source>
</evidence>
<proteinExistence type="inferred from homology"/>
<dbReference type="CDD" id="cd00009">
    <property type="entry name" value="AAA"/>
    <property type="match status" value="1"/>
</dbReference>
<dbReference type="SUPFAM" id="SSF52540">
    <property type="entry name" value="P-loop containing nucleoside triphosphate hydrolases"/>
    <property type="match status" value="1"/>
</dbReference>
<dbReference type="Pfam" id="PF00004">
    <property type="entry name" value="AAA"/>
    <property type="match status" value="1"/>
</dbReference>
<dbReference type="InterPro" id="IPR027417">
    <property type="entry name" value="P-loop_NTPase"/>
</dbReference>
<reference evidence="9 10" key="1">
    <citation type="journal article" date="2019" name="Nat. Microbiol.">
        <title>Expanding anaerobic alkane metabolism in the domain of Archaea.</title>
        <authorList>
            <person name="Wang Y."/>
            <person name="Wegener G."/>
            <person name="Hou J."/>
            <person name="Wang F."/>
            <person name="Xiao X."/>
        </authorList>
    </citation>
    <scope>NUCLEOTIDE SEQUENCE [LARGE SCALE GENOMIC DNA]</scope>
    <source>
        <strain evidence="9">WYZ-LMO10</strain>
    </source>
</reference>
<feature type="binding site" evidence="7">
    <location>
        <begin position="57"/>
        <end position="64"/>
    </location>
    <ligand>
        <name>ATP</name>
        <dbReference type="ChEBI" id="CHEBI:30616"/>
    </ligand>
</feature>
<dbReference type="PANTHER" id="PTHR23389:SF6">
    <property type="entry name" value="REPLICATION FACTOR C SUBUNIT 1"/>
    <property type="match status" value="1"/>
</dbReference>
<dbReference type="GO" id="GO:0006260">
    <property type="term" value="P:DNA replication"/>
    <property type="evidence" value="ECO:0007669"/>
    <property type="project" value="UniProtKB-UniRule"/>
</dbReference>
<dbReference type="InterPro" id="IPR003959">
    <property type="entry name" value="ATPase_AAA_core"/>
</dbReference>
<dbReference type="NCBIfam" id="NF003229">
    <property type="entry name" value="PRK04195.1-5"/>
    <property type="match status" value="1"/>
</dbReference>
<evidence type="ECO:0000256" key="5">
    <source>
        <dbReference type="ARBA" id="ARBA00022840"/>
    </source>
</evidence>
<dbReference type="GO" id="GO:0016887">
    <property type="term" value="F:ATP hydrolysis activity"/>
    <property type="evidence" value="ECO:0007669"/>
    <property type="project" value="InterPro"/>
</dbReference>
<dbReference type="SMART" id="SM00382">
    <property type="entry name" value="AAA"/>
    <property type="match status" value="1"/>
</dbReference>
<dbReference type="EMBL" id="QNVH01000013">
    <property type="protein sequence ID" value="TDA39436.1"/>
    <property type="molecule type" value="Genomic_DNA"/>
</dbReference>
<feature type="domain" description="AAA+ ATPase" evidence="8">
    <location>
        <begin position="49"/>
        <end position="172"/>
    </location>
</feature>
<name>A0A523BEQ9_9CREN</name>
<keyword evidence="4 7" id="KW-0547">Nucleotide-binding</keyword>